<dbReference type="EMBL" id="JADDUC020000016">
    <property type="protein sequence ID" value="KAI1234138.1"/>
    <property type="molecule type" value="Genomic_DNA"/>
</dbReference>
<organism evidence="3">
    <name type="scientific">Lamprotornis superbus</name>
    <dbReference type="NCBI Taxonomy" id="245042"/>
    <lineage>
        <taxon>Eukaryota</taxon>
        <taxon>Metazoa</taxon>
        <taxon>Chordata</taxon>
        <taxon>Craniata</taxon>
        <taxon>Vertebrata</taxon>
        <taxon>Euteleostomi</taxon>
        <taxon>Archelosauria</taxon>
        <taxon>Archosauria</taxon>
        <taxon>Dinosauria</taxon>
        <taxon>Saurischia</taxon>
        <taxon>Theropoda</taxon>
        <taxon>Coelurosauria</taxon>
        <taxon>Aves</taxon>
        <taxon>Neognathae</taxon>
        <taxon>Neoaves</taxon>
        <taxon>Telluraves</taxon>
        <taxon>Australaves</taxon>
        <taxon>Passeriformes</taxon>
        <taxon>Sturnidae</taxon>
        <taxon>Lamprotornis</taxon>
    </lineage>
</organism>
<feature type="coiled-coil region" evidence="1">
    <location>
        <begin position="26"/>
        <end position="70"/>
    </location>
</feature>
<sequence length="262" mass="27852">MSMEGRGPYHIYDPGGGSEENGSTALERLVEENARLKEKMQGIKSIRELLEESQVEASKLRQKAEDLVKDNKMLIGSSSLENLVETGGRRCEAHGGGITRWLGILSLGEGKGCARAFNEGPLQPWREALLSKRLMAASSPLSAAVGPDPSFARAAPGSAQPDVEARKSPLSGPSSEFEIVAIKAQGSPQENKRVVSGPGACRIWFWGGWESSQCQGFGGVQGCSSVPRQAPPGLADPCQGSRWANDRGGINSARVLPQTQLA</sequence>
<reference evidence="3" key="1">
    <citation type="submission" date="2020-10" db="EMBL/GenBank/DDBJ databases">
        <title>Feather gene expression reveals the developmental basis of iridescence in African starlings.</title>
        <authorList>
            <person name="Rubenstein D.R."/>
        </authorList>
    </citation>
    <scope>NUCLEOTIDE SEQUENCE</scope>
    <source>
        <strain evidence="3">SS15</strain>
        <tissue evidence="3">Liver</tissue>
    </source>
</reference>
<keyword evidence="1" id="KW-0175">Coiled coil</keyword>
<protein>
    <submittedName>
        <fullName evidence="3">Uncharacterized protein</fullName>
    </submittedName>
</protein>
<feature type="region of interest" description="Disordered" evidence="2">
    <location>
        <begin position="1"/>
        <end position="23"/>
    </location>
</feature>
<keyword evidence="5" id="KW-1185">Reference proteome</keyword>
<proteinExistence type="predicted"/>
<evidence type="ECO:0000313" key="4">
    <source>
        <dbReference type="EMBL" id="KAI1234138.1"/>
    </source>
</evidence>
<feature type="region of interest" description="Disordered" evidence="2">
    <location>
        <begin position="144"/>
        <end position="172"/>
    </location>
</feature>
<name>A0A835NZB5_9PASS</name>
<comment type="caution">
    <text evidence="3">The sequence shown here is derived from an EMBL/GenBank/DDBJ whole genome shotgun (WGS) entry which is preliminary data.</text>
</comment>
<evidence type="ECO:0000256" key="2">
    <source>
        <dbReference type="SAM" id="MobiDB-lite"/>
    </source>
</evidence>
<evidence type="ECO:0000256" key="1">
    <source>
        <dbReference type="SAM" id="Coils"/>
    </source>
</evidence>
<feature type="region of interest" description="Disordered" evidence="2">
    <location>
        <begin position="228"/>
        <end position="262"/>
    </location>
</feature>
<dbReference type="OrthoDB" id="10059994at2759"/>
<dbReference type="Proteomes" id="UP000618051">
    <property type="component" value="Unassembled WGS sequence"/>
</dbReference>
<gene>
    <name evidence="4" type="ORF">IHE44_0003854</name>
    <name evidence="3" type="ORF">IHE44_007933</name>
</gene>
<reference evidence="4" key="3">
    <citation type="submission" date="2022-01" db="EMBL/GenBank/DDBJ databases">
        <authorList>
            <person name="Rubenstein D.R."/>
        </authorList>
    </citation>
    <scope>NUCLEOTIDE SEQUENCE</scope>
    <source>
        <strain evidence="4">SS15</strain>
        <tissue evidence="4">Liver</tissue>
    </source>
</reference>
<dbReference type="AlphaFoldDB" id="A0A835NZB5"/>
<evidence type="ECO:0000313" key="3">
    <source>
        <dbReference type="EMBL" id="KAG0122997.1"/>
    </source>
</evidence>
<accession>A0A835NZB5</accession>
<dbReference type="EMBL" id="JADDUC010000031">
    <property type="protein sequence ID" value="KAG0122997.1"/>
    <property type="molecule type" value="Genomic_DNA"/>
</dbReference>
<evidence type="ECO:0000313" key="5">
    <source>
        <dbReference type="Proteomes" id="UP000618051"/>
    </source>
</evidence>
<reference evidence="4 5" key="2">
    <citation type="journal article" date="2021" name="J. Hered.">
        <title>Feather Gene Expression Elucidates the Developmental Basis of Plumage Iridescence in African Starlings.</title>
        <authorList>
            <person name="Rubenstein D.R."/>
            <person name="Corvelo A."/>
            <person name="MacManes M.D."/>
            <person name="Maia R."/>
            <person name="Narzisi G."/>
            <person name="Rousaki A."/>
            <person name="Vandenabeele P."/>
            <person name="Shawkey M.D."/>
            <person name="Solomon J."/>
        </authorList>
    </citation>
    <scope>NUCLEOTIDE SEQUENCE [LARGE SCALE GENOMIC DNA]</scope>
    <source>
        <strain evidence="4">SS15</strain>
    </source>
</reference>